<evidence type="ECO:0000313" key="2">
    <source>
        <dbReference type="Proteomes" id="UP000254711"/>
    </source>
</evidence>
<comment type="caution">
    <text evidence="1">The sequence shown here is derived from an EMBL/GenBank/DDBJ whole genome shotgun (WGS) entry which is preliminary data.</text>
</comment>
<dbReference type="EMBL" id="QQSY01000001">
    <property type="protein sequence ID" value="RDI99312.1"/>
    <property type="molecule type" value="Genomic_DNA"/>
</dbReference>
<organism evidence="1 2">
    <name type="scientific">Dyella solisilvae</name>
    <dbReference type="NCBI Taxonomy" id="1920168"/>
    <lineage>
        <taxon>Bacteria</taxon>
        <taxon>Pseudomonadati</taxon>
        <taxon>Pseudomonadota</taxon>
        <taxon>Gammaproteobacteria</taxon>
        <taxon>Lysobacterales</taxon>
        <taxon>Rhodanobacteraceae</taxon>
        <taxon>Dyella</taxon>
    </lineage>
</organism>
<evidence type="ECO:0008006" key="3">
    <source>
        <dbReference type="Google" id="ProtNLM"/>
    </source>
</evidence>
<keyword evidence="2" id="KW-1185">Reference proteome</keyword>
<dbReference type="OrthoDB" id="5953685at2"/>
<dbReference type="InterPro" id="IPR036429">
    <property type="entry name" value="SpoA-like_sf"/>
</dbReference>
<proteinExistence type="predicted"/>
<dbReference type="AlphaFoldDB" id="A0A370K9K0"/>
<reference evidence="1 2" key="1">
    <citation type="submission" date="2018-07" db="EMBL/GenBank/DDBJ databases">
        <title>Dyella solisilvae sp. nov., isolated from the pine and broad-leaved mixed forest soil.</title>
        <authorList>
            <person name="Gao Z."/>
            <person name="Qiu L."/>
        </authorList>
    </citation>
    <scope>NUCLEOTIDE SEQUENCE [LARGE SCALE GENOMIC DNA]</scope>
    <source>
        <strain evidence="1 2">DHG54</strain>
    </source>
</reference>
<name>A0A370K9K0_9GAMM</name>
<dbReference type="RefSeq" id="WP_114823054.1">
    <property type="nucleotide sequence ID" value="NZ_QQSY01000001.1"/>
</dbReference>
<gene>
    <name evidence="1" type="ORF">DVT68_00135</name>
</gene>
<evidence type="ECO:0000313" key="1">
    <source>
        <dbReference type="EMBL" id="RDI99312.1"/>
    </source>
</evidence>
<accession>A0A370K9K0</accession>
<dbReference type="Proteomes" id="UP000254711">
    <property type="component" value="Unassembled WGS sequence"/>
</dbReference>
<dbReference type="Gene3D" id="2.30.330.10">
    <property type="entry name" value="SpoA-like"/>
    <property type="match status" value="1"/>
</dbReference>
<protein>
    <recommendedName>
        <fullName evidence="3">Flagellar motor switch protein FliN-like C-terminal domain-containing protein</fullName>
    </recommendedName>
</protein>
<sequence>MAELRYGWLSESRRAALRALVAGEVVHWSQDWCIRHVAAQIDVQPADMDAIFGVDHVLRGCQGLVGKLALVMEEQSEQRWGKQLADITEGADSAMTARIGHESFVDLVDRLLLRAGAREPVALAELAADATLTSERFGAYALTIEVGGETWGMLMDRGLADRLAPAATIAPAKLVSRQAAIGSAYATVDAVMAFGSISIAGLAGLRVGEVLVGDRGLDESVQVRVGPHGTVATGFLQRREEQLAVTFDGTSREE</sequence>